<dbReference type="Proteomes" id="UP000824029">
    <property type="component" value="Unassembled WGS sequence"/>
</dbReference>
<accession>A0A9D2DKB0</accession>
<evidence type="ECO:0000313" key="3">
    <source>
        <dbReference type="Proteomes" id="UP000824029"/>
    </source>
</evidence>
<sequence>MHEVADIDVLGDAALQRGITRLSLAVLGGTVILAVLLALVLGGERLDVWWWIALALESFAALPVHELVHGAAFKLLCPGCRVSFGFQDAFLYTRTDDAVLPRGRMVVALLAPAALVTAALVAAALAAGRPVLAALLAGVHLAGCAGDILMAAACLCEPSCTHVRDTETGITLLSDREEDA</sequence>
<evidence type="ECO:0000256" key="1">
    <source>
        <dbReference type="SAM" id="Phobius"/>
    </source>
</evidence>
<keyword evidence="1" id="KW-1133">Transmembrane helix</keyword>
<protein>
    <submittedName>
        <fullName evidence="2">DUF3267 domain-containing protein</fullName>
    </submittedName>
</protein>
<dbReference type="InterPro" id="IPR021683">
    <property type="entry name" value="DUF3267"/>
</dbReference>
<reference evidence="2" key="1">
    <citation type="journal article" date="2021" name="PeerJ">
        <title>Extensive microbial diversity within the chicken gut microbiome revealed by metagenomics and culture.</title>
        <authorList>
            <person name="Gilroy R."/>
            <person name="Ravi A."/>
            <person name="Getino M."/>
            <person name="Pursley I."/>
            <person name="Horton D.L."/>
            <person name="Alikhan N.F."/>
            <person name="Baker D."/>
            <person name="Gharbi K."/>
            <person name="Hall N."/>
            <person name="Watson M."/>
            <person name="Adriaenssens E.M."/>
            <person name="Foster-Nyarko E."/>
            <person name="Jarju S."/>
            <person name="Secka A."/>
            <person name="Antonio M."/>
            <person name="Oren A."/>
            <person name="Chaudhuri R.R."/>
            <person name="La Ragione R."/>
            <person name="Hildebrand F."/>
            <person name="Pallen M.J."/>
        </authorList>
    </citation>
    <scope>NUCLEOTIDE SEQUENCE</scope>
    <source>
        <strain evidence="2">ChiHecolR3B27-1887</strain>
    </source>
</reference>
<dbReference type="Pfam" id="PF11667">
    <property type="entry name" value="DUF3267"/>
    <property type="match status" value="1"/>
</dbReference>
<feature type="transmembrane region" description="Helical" evidence="1">
    <location>
        <begin position="106"/>
        <end position="126"/>
    </location>
</feature>
<feature type="transmembrane region" description="Helical" evidence="1">
    <location>
        <begin position="22"/>
        <end position="42"/>
    </location>
</feature>
<evidence type="ECO:0000313" key="2">
    <source>
        <dbReference type="EMBL" id="HIZ18573.1"/>
    </source>
</evidence>
<reference evidence="2" key="2">
    <citation type="submission" date="2021-04" db="EMBL/GenBank/DDBJ databases">
        <authorList>
            <person name="Gilroy R."/>
        </authorList>
    </citation>
    <scope>NUCLEOTIDE SEQUENCE</scope>
    <source>
        <strain evidence="2">ChiHecolR3B27-1887</strain>
    </source>
</reference>
<dbReference type="AlphaFoldDB" id="A0A9D2DKB0"/>
<organism evidence="2 3">
    <name type="scientific">Candidatus Olsenella stercoravium</name>
    <dbReference type="NCBI Taxonomy" id="2838713"/>
    <lineage>
        <taxon>Bacteria</taxon>
        <taxon>Bacillati</taxon>
        <taxon>Actinomycetota</taxon>
        <taxon>Coriobacteriia</taxon>
        <taxon>Coriobacteriales</taxon>
        <taxon>Atopobiaceae</taxon>
        <taxon>Olsenella</taxon>
    </lineage>
</organism>
<proteinExistence type="predicted"/>
<comment type="caution">
    <text evidence="2">The sequence shown here is derived from an EMBL/GenBank/DDBJ whole genome shotgun (WGS) entry which is preliminary data.</text>
</comment>
<keyword evidence="1" id="KW-0472">Membrane</keyword>
<name>A0A9D2DKB0_9ACTN</name>
<feature type="transmembrane region" description="Helical" evidence="1">
    <location>
        <begin position="132"/>
        <end position="155"/>
    </location>
</feature>
<keyword evidence="1" id="KW-0812">Transmembrane</keyword>
<gene>
    <name evidence="2" type="ORF">IAA22_05650</name>
</gene>
<dbReference type="EMBL" id="DXBZ01000107">
    <property type="protein sequence ID" value="HIZ18573.1"/>
    <property type="molecule type" value="Genomic_DNA"/>
</dbReference>